<dbReference type="Proteomes" id="UP000712007">
    <property type="component" value="Unassembled WGS sequence"/>
</dbReference>
<dbReference type="GO" id="GO:0033179">
    <property type="term" value="C:proton-transporting V-type ATPase, V0 domain"/>
    <property type="evidence" value="ECO:0007669"/>
    <property type="project" value="InterPro"/>
</dbReference>
<keyword evidence="3" id="KW-0813">Transport</keyword>
<evidence type="ECO:0000256" key="1">
    <source>
        <dbReference type="ARBA" id="ARBA00004141"/>
    </source>
</evidence>
<feature type="transmembrane region" description="Helical" evidence="9">
    <location>
        <begin position="321"/>
        <end position="346"/>
    </location>
</feature>
<evidence type="ECO:0000256" key="9">
    <source>
        <dbReference type="SAM" id="Phobius"/>
    </source>
</evidence>
<feature type="transmembrane region" description="Helical" evidence="9">
    <location>
        <begin position="367"/>
        <end position="387"/>
    </location>
</feature>
<dbReference type="PANTHER" id="PTHR11629">
    <property type="entry name" value="VACUOLAR PROTON ATPASES"/>
    <property type="match status" value="1"/>
</dbReference>
<keyword evidence="5 9" id="KW-1133">Transmembrane helix</keyword>
<dbReference type="AlphaFoldDB" id="A0A940DKL5"/>
<reference evidence="10" key="1">
    <citation type="submission" date="2020-10" db="EMBL/GenBank/DDBJ databases">
        <authorList>
            <person name="Gilroy R."/>
        </authorList>
    </citation>
    <scope>NUCLEOTIDE SEQUENCE</scope>
    <source>
        <strain evidence="10">3924</strain>
    </source>
</reference>
<keyword evidence="4 9" id="KW-0812">Transmembrane</keyword>
<feature type="coiled-coil region" evidence="8">
    <location>
        <begin position="191"/>
        <end position="218"/>
    </location>
</feature>
<reference evidence="10" key="2">
    <citation type="journal article" date="2021" name="PeerJ">
        <title>Extensive microbial diversity within the chicken gut microbiome revealed by metagenomics and culture.</title>
        <authorList>
            <person name="Gilroy R."/>
            <person name="Ravi A."/>
            <person name="Getino M."/>
            <person name="Pursley I."/>
            <person name="Horton D.L."/>
            <person name="Alikhan N.F."/>
            <person name="Baker D."/>
            <person name="Gharbi K."/>
            <person name="Hall N."/>
            <person name="Watson M."/>
            <person name="Adriaenssens E.M."/>
            <person name="Foster-Nyarko E."/>
            <person name="Jarju S."/>
            <person name="Secka A."/>
            <person name="Antonio M."/>
            <person name="Oren A."/>
            <person name="Chaudhuri R.R."/>
            <person name="La Ragione R."/>
            <person name="Hildebrand F."/>
            <person name="Pallen M.J."/>
        </authorList>
    </citation>
    <scope>NUCLEOTIDE SEQUENCE</scope>
    <source>
        <strain evidence="10">3924</strain>
    </source>
</reference>
<sequence>MIVKMKKYLFLIYHEQYAEFLDFLKQAGVVHIAQRDDGVKDNDQLRNKMQISANVKKAIEKAESILGKGEHELMPARNTSIEEGLEVATEFDGKQKAIEALRTKVANLTREMTQMEVWGEFSFERLKQIRDAGLYVNFFSCSERKYQPEWADTFNAFKISETASTIYFVTVTKEENIDIDADPFKTTGKTSSELQLEIDSVNKKITEQENSLRAWTAENLLTLKRLALQIEEAIDLSNVQLNTEDAAEGTVMILEGYCPADSEKELDKALNNKGVYYEVSDPEFGEEIPVKLKNSRYSKLFEPITKLYSLPNYSELDLTPFLAPFFMLFFGLCLGDGGYGLLILIAATALKGKLKKPMRPYASLFQWLGVMTLVAGLLTGSFFGIALDSVTWPWLANVKQLFFTSKNYKEAFGGFEPMMVVSLAIGLIQIFLGMSLNVAKIIKQHGVKYALAPTAWIVGLIGSAVTFILPMAGIKLPVALTYIFIGLIAASVVLIVFYNSPDSYKSPIKGFFVNIGSSLWAAYNTATGLLGDTLSYVRLFALGLTGSILGSVFNQLAFTFGEALPSVLGWIVTLFILLFGHTLNFALNMIGAFVHPLRLTFVEFYKNSGFEGGGKAYEPFRQKIQQTN</sequence>
<keyword evidence="7 9" id="KW-0472">Membrane</keyword>
<dbReference type="GO" id="GO:0046961">
    <property type="term" value="F:proton-transporting ATPase activity, rotational mechanism"/>
    <property type="evidence" value="ECO:0007669"/>
    <property type="project" value="InterPro"/>
</dbReference>
<comment type="caution">
    <text evidence="10">The sequence shown here is derived from an EMBL/GenBank/DDBJ whole genome shotgun (WGS) entry which is preliminary data.</text>
</comment>
<name>A0A940DKL5_9BACT</name>
<evidence type="ECO:0000313" key="10">
    <source>
        <dbReference type="EMBL" id="MBO8439209.1"/>
    </source>
</evidence>
<feature type="transmembrane region" description="Helical" evidence="9">
    <location>
        <begin position="479"/>
        <end position="499"/>
    </location>
</feature>
<comment type="subcellular location">
    <subcellularLocation>
        <location evidence="1">Membrane</location>
        <topology evidence="1">Multi-pass membrane protein</topology>
    </subcellularLocation>
</comment>
<feature type="transmembrane region" description="Helical" evidence="9">
    <location>
        <begin position="567"/>
        <end position="594"/>
    </location>
</feature>
<evidence type="ECO:0000256" key="5">
    <source>
        <dbReference type="ARBA" id="ARBA00022989"/>
    </source>
</evidence>
<gene>
    <name evidence="10" type="ORF">IAC51_01000</name>
</gene>
<keyword evidence="6" id="KW-0406">Ion transport</keyword>
<proteinExistence type="inferred from homology"/>
<evidence type="ECO:0000256" key="7">
    <source>
        <dbReference type="ARBA" id="ARBA00023136"/>
    </source>
</evidence>
<evidence type="ECO:0000313" key="11">
    <source>
        <dbReference type="Proteomes" id="UP000712007"/>
    </source>
</evidence>
<protein>
    <submittedName>
        <fullName evidence="10">ATPase</fullName>
    </submittedName>
</protein>
<dbReference type="GO" id="GO:0051117">
    <property type="term" value="F:ATPase binding"/>
    <property type="evidence" value="ECO:0007669"/>
    <property type="project" value="TreeGrafter"/>
</dbReference>
<evidence type="ECO:0000256" key="2">
    <source>
        <dbReference type="ARBA" id="ARBA00009904"/>
    </source>
</evidence>
<evidence type="ECO:0000256" key="8">
    <source>
        <dbReference type="SAM" id="Coils"/>
    </source>
</evidence>
<dbReference type="GO" id="GO:0007035">
    <property type="term" value="P:vacuolar acidification"/>
    <property type="evidence" value="ECO:0007669"/>
    <property type="project" value="TreeGrafter"/>
</dbReference>
<organism evidence="10 11">
    <name type="scientific">Candidatus Aphodosoma intestinipullorum</name>
    <dbReference type="NCBI Taxonomy" id="2840674"/>
    <lineage>
        <taxon>Bacteria</taxon>
        <taxon>Pseudomonadati</taxon>
        <taxon>Bacteroidota</taxon>
        <taxon>Bacteroidia</taxon>
        <taxon>Bacteroidales</taxon>
        <taxon>Candidatus Aphodosoma</taxon>
    </lineage>
</organism>
<evidence type="ECO:0000256" key="6">
    <source>
        <dbReference type="ARBA" id="ARBA00023065"/>
    </source>
</evidence>
<dbReference type="Pfam" id="PF01496">
    <property type="entry name" value="V_ATPase_I"/>
    <property type="match status" value="2"/>
</dbReference>
<accession>A0A940DKL5</accession>
<dbReference type="GO" id="GO:0016471">
    <property type="term" value="C:vacuolar proton-transporting V-type ATPase complex"/>
    <property type="evidence" value="ECO:0007669"/>
    <property type="project" value="TreeGrafter"/>
</dbReference>
<dbReference type="EMBL" id="JADIMV010000020">
    <property type="protein sequence ID" value="MBO8439209.1"/>
    <property type="molecule type" value="Genomic_DNA"/>
</dbReference>
<feature type="transmembrane region" description="Helical" evidence="9">
    <location>
        <begin position="536"/>
        <end position="560"/>
    </location>
</feature>
<feature type="transmembrane region" description="Helical" evidence="9">
    <location>
        <begin position="418"/>
        <end position="439"/>
    </location>
</feature>
<keyword evidence="8" id="KW-0175">Coiled coil</keyword>
<evidence type="ECO:0000256" key="3">
    <source>
        <dbReference type="ARBA" id="ARBA00022448"/>
    </source>
</evidence>
<comment type="similarity">
    <text evidence="2">Belongs to the V-ATPase 116 kDa subunit family.</text>
</comment>
<evidence type="ECO:0000256" key="4">
    <source>
        <dbReference type="ARBA" id="ARBA00022692"/>
    </source>
</evidence>
<feature type="transmembrane region" description="Helical" evidence="9">
    <location>
        <begin position="451"/>
        <end position="473"/>
    </location>
</feature>
<dbReference type="PANTHER" id="PTHR11629:SF63">
    <property type="entry name" value="V-TYPE PROTON ATPASE SUBUNIT A"/>
    <property type="match status" value="1"/>
</dbReference>
<dbReference type="InterPro" id="IPR002490">
    <property type="entry name" value="V-ATPase_116kDa_su"/>
</dbReference>